<dbReference type="KEGG" id="tpv:TP04_0275"/>
<dbReference type="eggNOG" id="ENOG502S3PG">
    <property type="taxonomic scope" value="Eukaryota"/>
</dbReference>
<sequence length="2405" mass="272538">MSTDGMAFHEQFDNAFTFKSEVMKTIGLDPLHDCRIKSVNGRKYSDDTKAFNYMKHLVENGTKNVEVIVRPSIHLLIHIKRPFSGIVESYTYDGGYVDVKYFKDMLKTRKRMENFCSTVTKDDSTTYCLVGMNDKFMDLKNYVFDFFEKYPKEVIMILTYVPYVTVNIYFMDRVVISKPFPVSQKLKSIIKFGREQVYYFNKNFNVKKPDYRVYSYSIQGCLEEHKDLEHLVDHQNVTVMTEIPLSESCQNRDSKVLNLYYLNHKPAMFNFDTEVYGPDGTLHVKYKISVDYNPKVKMSYIKEEILNRLLKDGHILSPNELFFIKLSDKKGRNVTDDMLLNEVVDVMQEQRTATLPLFRIAVNPQFDVVYRDRDGHYDKFRVEMNKTNPTKRDFTEAVDEKLHEKHILRPEEHIRTVKVHPMNKKKKINFNVDLNTDENGHFPPGTRADQITAETDLRMEIPVEFEYDNGRVLRFTVNADYGASDEEIERLVRKALKKKGYKGHIPGLHFDIKNSKHNEMREFWEGGPEVDKFVLNTGLARDVEVDGDVHGMEFTTHVKVHPRESMNELRTEVLKSVRHNPKIRSWLEEDPRRMEEIYTVVSDSAGKIYEDDELGTNGLYDRSSRIRIGVSDHPFEMIWKDPLTGREYTFCLSKDSNGRYHLISILKKEGKYEELVIKPLKTGKLYTQGVRLKEVRTVDGRRLNCDELPTNANFRLIESALNVHVSEIRSMVFILMTSDESDNLSERQRNHGRYKVVISKDSGDKESHLINADYLSPSEVRNLIYKNFSSVPSYDDIEDLRFYDDHDHDVNFEDFIKRKPKQDETMKIRFTMKEDGSRPPMPTFENVVIQPKPRETIREFFLRAVEEPIDFGLSPMHSYTVIGFDENDKPVHFDEILDVPIKDLKNVKKVKFVKQAAVRPDGDININYGEGPPTNTPNEVTVEFDNMKEPHPTLNSKIRNFLIQVPPEQMGHVRIEVDGKELKCSLETLRDAYMIKNLTVEKLFALCQGVDRQKDFSHVKMNFKASPEEMKKSEAFNLLNGLGSPSGSPIAKFTLYKGQMDLGLSTLVKINVGTLNSPVAEFYSKIVQMFGDSVDAVNDISISLIKNGRMYPCNNTKILKKLKDFGKANLSKVFEICNLPAVIPENGSYFHFHVSIDLSVGPKTGYDSSMGSTIPMDIYYDEEDRMTNVHYDENLYPDIAKYIDDNEDIDSSQPSKYKITIKGEEPSHNFVTKTYTMEDMPHNITLNTLFPDTKVDNLNITIESKDGHNSGGWRSETVHPVNDFKTNFDALKRQIILNLKTMHGNNLDAVNSYVVKVGINGVKHQCRVESLAKLVKMSLNEFLKNCVNIENVNNNPTMSFGVNYEPSIHGDLSFNVKVVCGDKAVFSAQGLRPKDGIPGEMIEKLKSKYGKYLDSVQWGVYINKVQGDCRFIALLDIVDMRSVLNICGVEDGSLRVYNLVFYDMNYETFKIYNRSYSAPQKGSAAEFPDVTKVTQSVNELKSPVRISMPYSYTGPDIKVNGAETLNDFLREIVNNEDEFNPGNPFKVNVHTNYGVFGIDELPKGVSNHPSRDLGGTYSFIIEDDPEGNGPGTALNLHFPDTQQTLGDFLEDLRNNPSNSNKKFYFSSKSTFLPSYKVPEELLHHPIDELKKKGFFITVVNDSKTPEKVRKLSVNILSKDGVSASDQISNLQQPLTNLFAKISKNQGDLDKILVGKFKVIVDGFERDCKLENLGTSQNGMTLESLLEVCGVSDLDHVHVLTLFFETPISQEKNHENLKFDVDLNDKPQASKNVDYGSTFTVGKDVEDFLKSKKDAHVYLDAKGKDNFKDFVEIDSIKFLQLLNGHPEVVDMLLRLGIPQTHLGSLDALHLIVSNLTQSLKGHQTYNIDMGEDAPYEINKPVSAYKDLVNLRNRLDENPLLRIKGIFTLADGSKQEFDIRGREFMHAVDGNLTFRDVALRALSSEDANNVIHVNFSSYESDEENSYPLASRRKIFKKTKNSPSPAKLGVLPPGIRQSSLSSGSESESLKRSRESVNSENAAPYPPKTPTNPVGTSSEGEIKPHKQSELGNETTRSNGSVGLGKSQVGSGNESTISNASMKGKSESETGNESNRSNVTVSGKKSLVGSGNESTISNANMKGKSESETGNESNRSNVTVSGKKSLVGSGNESTISNANMKGKSESETGNESNRSNESVGSEKGGNKGLTSDESMSSVDLFNRVIRNPEKKVLVKVKTRTGRSYDIIVKGTIIRKGIQSGDNMKKLLQKYLMSEDLDEVNEIIISEKVGSTFTVPLKKHVNITLPVMASDEPLDGDIQDFKNPWNPPENDWKNFTVKSALEGYANANKITKKPKAVYLLNKEDHNNLSAEIIFDEENPEDDKKLDRKVGDAISKGRTFFIRYKDTGELAD</sequence>
<evidence type="ECO:0000313" key="3">
    <source>
        <dbReference type="Proteomes" id="UP000001949"/>
    </source>
</evidence>
<dbReference type="STRING" id="5875.Q4N2S1"/>
<reference evidence="2 3" key="1">
    <citation type="journal article" date="2005" name="Science">
        <title>Genome sequence of Theileria parva, a bovine pathogen that transforms lymphocytes.</title>
        <authorList>
            <person name="Gardner M.J."/>
            <person name="Bishop R."/>
            <person name="Shah T."/>
            <person name="de Villiers E.P."/>
            <person name="Carlton J.M."/>
            <person name="Hall N."/>
            <person name="Ren Q."/>
            <person name="Paulsen I.T."/>
            <person name="Pain A."/>
            <person name="Berriman M."/>
            <person name="Wilson R.J.M."/>
            <person name="Sato S."/>
            <person name="Ralph S.A."/>
            <person name="Mann D.J."/>
            <person name="Xiong Z."/>
            <person name="Shallom S.J."/>
            <person name="Weidman J."/>
            <person name="Jiang L."/>
            <person name="Lynn J."/>
            <person name="Weaver B."/>
            <person name="Shoaibi A."/>
            <person name="Domingo A.R."/>
            <person name="Wasawo D."/>
            <person name="Crabtree J."/>
            <person name="Wortman J.R."/>
            <person name="Haas B."/>
            <person name="Angiuoli S.V."/>
            <person name="Creasy T.H."/>
            <person name="Lu C."/>
            <person name="Suh B."/>
            <person name="Silva J.C."/>
            <person name="Utterback T.R."/>
            <person name="Feldblyum T.V."/>
            <person name="Pertea M."/>
            <person name="Allen J."/>
            <person name="Nierman W.C."/>
            <person name="Taracha E.L.N."/>
            <person name="Salzberg S.L."/>
            <person name="White O.R."/>
            <person name="Fitzhugh H.A."/>
            <person name="Morzaria S."/>
            <person name="Venter J.C."/>
            <person name="Fraser C.M."/>
            <person name="Nene V."/>
        </authorList>
    </citation>
    <scope>NUCLEOTIDE SEQUENCE [LARGE SCALE GENOMIC DNA]</scope>
    <source>
        <strain evidence="2 3">Muguga</strain>
    </source>
</reference>
<feature type="compositionally biased region" description="Polar residues" evidence="1">
    <location>
        <begin position="2143"/>
        <end position="2174"/>
    </location>
</feature>
<dbReference type="VEuPathDB" id="PiroplasmaDB:TpMuguga_04g00275"/>
<feature type="compositionally biased region" description="Polar residues" evidence="1">
    <location>
        <begin position="2083"/>
        <end position="2096"/>
    </location>
</feature>
<feature type="compositionally biased region" description="Polar residues" evidence="1">
    <location>
        <begin position="2182"/>
        <end position="2194"/>
    </location>
</feature>
<dbReference type="InParanoid" id="Q4N2S1"/>
<evidence type="ECO:0000313" key="2">
    <source>
        <dbReference type="EMBL" id="EAN31627.1"/>
    </source>
</evidence>
<feature type="compositionally biased region" description="Polar residues" evidence="1">
    <location>
        <begin position="2065"/>
        <end position="2076"/>
    </location>
</feature>
<feature type="region of interest" description="Disordered" evidence="1">
    <location>
        <begin position="1994"/>
        <end position="2208"/>
    </location>
</feature>
<accession>Q4N2S1</accession>
<name>Q4N2S1_THEPA</name>
<dbReference type="Proteomes" id="UP000001949">
    <property type="component" value="Unassembled WGS sequence"/>
</dbReference>
<evidence type="ECO:0000256" key="1">
    <source>
        <dbReference type="SAM" id="MobiDB-lite"/>
    </source>
</evidence>
<gene>
    <name evidence="2" type="ordered locus">TP04_0275</name>
</gene>
<feature type="compositionally biased region" description="Polar residues" evidence="1">
    <location>
        <begin position="2104"/>
        <end position="2135"/>
    </location>
</feature>
<proteinExistence type="predicted"/>
<comment type="caution">
    <text evidence="2">The sequence shown here is derived from an EMBL/GenBank/DDBJ whole genome shotgun (WGS) entry which is preliminary data.</text>
</comment>
<dbReference type="EMBL" id="AAGK01000004">
    <property type="protein sequence ID" value="EAN31627.1"/>
    <property type="molecule type" value="Genomic_DNA"/>
</dbReference>
<dbReference type="OMA" id="FFETPIS"/>
<protein>
    <submittedName>
        <fullName evidence="2">Uncharacterized protein</fullName>
    </submittedName>
</protein>
<feature type="compositionally biased region" description="Basic and acidic residues" evidence="1">
    <location>
        <begin position="2024"/>
        <end position="2033"/>
    </location>
</feature>
<keyword evidence="3" id="KW-1185">Reference proteome</keyword>
<organism evidence="2 3">
    <name type="scientific">Theileria parva</name>
    <name type="common">East coast fever infection agent</name>
    <dbReference type="NCBI Taxonomy" id="5875"/>
    <lineage>
        <taxon>Eukaryota</taxon>
        <taxon>Sar</taxon>
        <taxon>Alveolata</taxon>
        <taxon>Apicomplexa</taxon>
        <taxon>Aconoidasida</taxon>
        <taxon>Piroplasmida</taxon>
        <taxon>Theileriidae</taxon>
        <taxon>Theileria</taxon>
    </lineage>
</organism>